<name>A0A3P6G1P0_BRAOL</name>
<sequence>MLLFDGNLSQNSIRTLAWPSQHKYPASRRLNLSAPGTGFNMDKGWCYEASADVYLLVSMEKCKSYITSELLKLHLLAGEGENPEHTATPFIAQMAGKTCTFHVRYGNNEE</sequence>
<gene>
    <name evidence="1" type="ORF">BOLC8T52079H</name>
</gene>
<proteinExistence type="predicted"/>
<reference evidence="1" key="1">
    <citation type="submission" date="2018-11" db="EMBL/GenBank/DDBJ databases">
        <authorList>
            <consortium name="Genoscope - CEA"/>
            <person name="William W."/>
        </authorList>
    </citation>
    <scope>NUCLEOTIDE SEQUENCE</scope>
</reference>
<dbReference type="AlphaFoldDB" id="A0A3P6G1P0"/>
<evidence type="ECO:0000313" key="1">
    <source>
        <dbReference type="EMBL" id="VDD58850.1"/>
    </source>
</evidence>
<dbReference type="EMBL" id="LR031879">
    <property type="protein sequence ID" value="VDD58850.1"/>
    <property type="molecule type" value="Genomic_DNA"/>
</dbReference>
<protein>
    <submittedName>
        <fullName evidence="1">Uncharacterized protein</fullName>
    </submittedName>
</protein>
<accession>A0A3P6G1P0</accession>
<organism evidence="1">
    <name type="scientific">Brassica oleracea</name>
    <name type="common">Wild cabbage</name>
    <dbReference type="NCBI Taxonomy" id="3712"/>
    <lineage>
        <taxon>Eukaryota</taxon>
        <taxon>Viridiplantae</taxon>
        <taxon>Streptophyta</taxon>
        <taxon>Embryophyta</taxon>
        <taxon>Tracheophyta</taxon>
        <taxon>Spermatophyta</taxon>
        <taxon>Magnoliopsida</taxon>
        <taxon>eudicotyledons</taxon>
        <taxon>Gunneridae</taxon>
        <taxon>Pentapetalae</taxon>
        <taxon>rosids</taxon>
        <taxon>malvids</taxon>
        <taxon>Brassicales</taxon>
        <taxon>Brassicaceae</taxon>
        <taxon>Brassiceae</taxon>
        <taxon>Brassica</taxon>
    </lineage>
</organism>